<accession>A0A6L5Z5M9</accession>
<evidence type="ECO:0000313" key="2">
    <source>
        <dbReference type="EMBL" id="MSU91881.1"/>
    </source>
</evidence>
<evidence type="ECO:0000313" key="3">
    <source>
        <dbReference type="Proteomes" id="UP000474957"/>
    </source>
</evidence>
<keyword evidence="1" id="KW-0812">Transmembrane</keyword>
<feature type="transmembrane region" description="Helical" evidence="1">
    <location>
        <begin position="368"/>
        <end position="387"/>
    </location>
</feature>
<name>A0A6L5Z5M9_9RHOB</name>
<sequence length="442" mass="47353">METPGPWLVCAHVDLRRVVMLNVDEKQISSGDFRMSRSATGIGLTDWDRSLIARYLDFYEELASGRRKPSTEAQARFIEVAAGRAEPRTQHEIAYWRYLATSPAGPSPISPAPAPAPAPVEIVEAIDEMDEADLVSGYSRRVGRGLGRLQVELRDRAAGLRDRSSQAAMWVSTLTAETEWARQVERWSADQFNTLSNAYTQEMDAEFIRNAIGTPITHRILDGGHSLAGSWEAARNALADDSFWSELRGWTGAYASDLSSVVGMPITTLSAESLSWLEDAVGALGFSQADLVDALSFNAVELAATTIPALAALLNWSEPDKEAFARFVGSSGLAAVASANPLLFLVSLVCAARAFHHQRKKPDGLRQWAGGVASGGALSGVVLATSAVVAGPVWVGMVAGILAVMTLKRAGRSVDAAALMAVIRRIVTRAPRRAELPSPAAS</sequence>
<dbReference type="RefSeq" id="WP_154449312.1">
    <property type="nucleotide sequence ID" value="NZ_WIND01000028.1"/>
</dbReference>
<keyword evidence="3" id="KW-1185">Reference proteome</keyword>
<reference evidence="2 3" key="1">
    <citation type="submission" date="2019-10" db="EMBL/GenBank/DDBJ databases">
        <title>Cognatihalovulum marinum gen. nov. sp. nov., a new member of the family Rhodobacteraceae isolated from deep seawater of the Northwest Indian Ocean.</title>
        <authorList>
            <person name="Ruan C."/>
            <person name="Wang J."/>
            <person name="Zheng X."/>
            <person name="Song L."/>
            <person name="Zhu Y."/>
            <person name="Huang Y."/>
            <person name="Lu Z."/>
            <person name="Du W."/>
            <person name="Huang L."/>
            <person name="Dai X."/>
        </authorList>
    </citation>
    <scope>NUCLEOTIDE SEQUENCE [LARGE SCALE GENOMIC DNA]</scope>
    <source>
        <strain evidence="2 3">2CG4</strain>
    </source>
</reference>
<gene>
    <name evidence="2" type="ORF">GE300_20100</name>
</gene>
<organism evidence="2 3">
    <name type="scientific">Halovulum marinum</name>
    <dbReference type="NCBI Taxonomy" id="2662447"/>
    <lineage>
        <taxon>Bacteria</taxon>
        <taxon>Pseudomonadati</taxon>
        <taxon>Pseudomonadota</taxon>
        <taxon>Alphaproteobacteria</taxon>
        <taxon>Rhodobacterales</taxon>
        <taxon>Paracoccaceae</taxon>
        <taxon>Halovulum</taxon>
    </lineage>
</organism>
<dbReference type="Proteomes" id="UP000474957">
    <property type="component" value="Unassembled WGS sequence"/>
</dbReference>
<dbReference type="EMBL" id="WIND01000028">
    <property type="protein sequence ID" value="MSU91881.1"/>
    <property type="molecule type" value="Genomic_DNA"/>
</dbReference>
<feature type="transmembrane region" description="Helical" evidence="1">
    <location>
        <begin position="333"/>
        <end position="356"/>
    </location>
</feature>
<proteinExistence type="predicted"/>
<keyword evidence="1" id="KW-1133">Transmembrane helix</keyword>
<comment type="caution">
    <text evidence="2">The sequence shown here is derived from an EMBL/GenBank/DDBJ whole genome shotgun (WGS) entry which is preliminary data.</text>
</comment>
<dbReference type="AlphaFoldDB" id="A0A6L5Z5M9"/>
<evidence type="ECO:0000256" key="1">
    <source>
        <dbReference type="SAM" id="Phobius"/>
    </source>
</evidence>
<protein>
    <submittedName>
        <fullName evidence="2">Uncharacterized protein</fullName>
    </submittedName>
</protein>
<keyword evidence="1" id="KW-0472">Membrane</keyword>